<feature type="region of interest" description="Disordered" evidence="2">
    <location>
        <begin position="1"/>
        <end position="71"/>
    </location>
</feature>
<protein>
    <recommendedName>
        <fullName evidence="3">C2H2-type domain-containing protein</fullName>
    </recommendedName>
</protein>
<keyword evidence="1" id="KW-0479">Metal-binding</keyword>
<gene>
    <name evidence="4" type="ORF">JD844_020678</name>
</gene>
<proteinExistence type="predicted"/>
<dbReference type="PANTHER" id="PTHR16116:SF5">
    <property type="entry name" value="ZINC FINGER PROTEIN 839"/>
    <property type="match status" value="1"/>
</dbReference>
<dbReference type="EMBL" id="JAIPUX010003289">
    <property type="protein sequence ID" value="KAH0620353.1"/>
    <property type="molecule type" value="Genomic_DNA"/>
</dbReference>
<name>A0ABQ7SSQ1_PHRPL</name>
<reference evidence="4 5" key="1">
    <citation type="journal article" date="2022" name="Gigascience">
        <title>A chromosome-level genome assembly and annotation of the desert horned lizard, Phrynosoma platyrhinos, provides insight into chromosomal rearrangements among reptiles.</title>
        <authorList>
            <person name="Koochekian N."/>
            <person name="Ascanio A."/>
            <person name="Farleigh K."/>
            <person name="Card D.C."/>
            <person name="Schield D.R."/>
            <person name="Castoe T.A."/>
            <person name="Jezkova T."/>
        </authorList>
    </citation>
    <scope>NUCLEOTIDE SEQUENCE [LARGE SCALE GENOMIC DNA]</scope>
    <source>
        <strain evidence="4">NK-2021</strain>
    </source>
</reference>
<dbReference type="InterPro" id="IPR013087">
    <property type="entry name" value="Znf_C2H2_type"/>
</dbReference>
<dbReference type="Proteomes" id="UP000826234">
    <property type="component" value="Unassembled WGS sequence"/>
</dbReference>
<feature type="compositionally biased region" description="Basic residues" evidence="2">
    <location>
        <begin position="288"/>
        <end position="303"/>
    </location>
</feature>
<feature type="domain" description="C2H2-type" evidence="3">
    <location>
        <begin position="362"/>
        <end position="392"/>
    </location>
</feature>
<keyword evidence="1" id="KW-0863">Zinc-finger</keyword>
<comment type="caution">
    <text evidence="4">The sequence shown here is derived from an EMBL/GenBank/DDBJ whole genome shotgun (WGS) entry which is preliminary data.</text>
</comment>
<evidence type="ECO:0000313" key="4">
    <source>
        <dbReference type="EMBL" id="KAH0620353.1"/>
    </source>
</evidence>
<sequence>MAAPEINGAVEEGSVFEQEEAARSGTGFGRGVSERPLEAAGEGPRELLGLVPPSAPGKEAGKAAEEMSAGPRAVVEAAASFGANEEASSSAQDDRGLLSHSPAACVSAAGSLPPESGISAAQRLHGVVQRMALHQGRSGEEAVAATRLLPLKQLETLCVQVQPEKTKEDKSALRPVMVHPKNVTIAQPVEKNSNILGLCVNPQIIQICPVMGTASQQFFLHNSSESTVQLLLHSSLNPLGQISVSKITTLGQKNNPAAIAPADSPNDALISENSLINHEKKQKEQKIKKSLKVKTRSGRISRPPKYKAKDYKFIKTEDLADCHQSDSDDYSELSLEDDEVGTKMGTCSLFDSLEYDLRPKLFKCQSCEKSYIGQGGLARHYKLNPDHGQQESQSSLINRPHRKTSLEYTGKSSSESTQHFFSPPPITIGLVNENGSGIDIELEKGLLKENERQLTQQCANEDLMELALLRFTKLVTVFEFLLMKVEQKQKYKKKALFPDVYREFEELHAVVKRMCQDYFGNSKLNEPIEIKNPKVAESLGITDSFLVLKKTQANCSSECIKTTGDHVLTETVGQKHAAESSDEMLPSAKKSRVEHLLENMNTDYSNHSGIKEGSSTYKGGI</sequence>
<dbReference type="InterPro" id="IPR031885">
    <property type="entry name" value="DUF4764"/>
</dbReference>
<evidence type="ECO:0000256" key="2">
    <source>
        <dbReference type="SAM" id="MobiDB-lite"/>
    </source>
</evidence>
<keyword evidence="5" id="KW-1185">Reference proteome</keyword>
<dbReference type="PANTHER" id="PTHR16116">
    <property type="entry name" value="ZINC FINGER PROTEIN 839"/>
    <property type="match status" value="1"/>
</dbReference>
<evidence type="ECO:0000256" key="1">
    <source>
        <dbReference type="PROSITE-ProRule" id="PRU00042"/>
    </source>
</evidence>
<keyword evidence="1" id="KW-0862">Zinc</keyword>
<feature type="region of interest" description="Disordered" evidence="2">
    <location>
        <begin position="279"/>
        <end position="303"/>
    </location>
</feature>
<organism evidence="4 5">
    <name type="scientific">Phrynosoma platyrhinos</name>
    <name type="common">Desert horned lizard</name>
    <dbReference type="NCBI Taxonomy" id="52577"/>
    <lineage>
        <taxon>Eukaryota</taxon>
        <taxon>Metazoa</taxon>
        <taxon>Chordata</taxon>
        <taxon>Craniata</taxon>
        <taxon>Vertebrata</taxon>
        <taxon>Euteleostomi</taxon>
        <taxon>Lepidosauria</taxon>
        <taxon>Squamata</taxon>
        <taxon>Bifurcata</taxon>
        <taxon>Unidentata</taxon>
        <taxon>Episquamata</taxon>
        <taxon>Toxicofera</taxon>
        <taxon>Iguania</taxon>
        <taxon>Phrynosomatidae</taxon>
        <taxon>Phrynosomatinae</taxon>
        <taxon>Phrynosoma</taxon>
    </lineage>
</organism>
<evidence type="ECO:0000259" key="3">
    <source>
        <dbReference type="PROSITE" id="PS50157"/>
    </source>
</evidence>
<feature type="compositionally biased region" description="Polar residues" evidence="2">
    <location>
        <begin position="406"/>
        <end position="420"/>
    </location>
</feature>
<dbReference type="PROSITE" id="PS50157">
    <property type="entry name" value="ZINC_FINGER_C2H2_2"/>
    <property type="match status" value="1"/>
</dbReference>
<dbReference type="Pfam" id="PF15961">
    <property type="entry name" value="DUF4764"/>
    <property type="match status" value="2"/>
</dbReference>
<evidence type="ECO:0000313" key="5">
    <source>
        <dbReference type="Proteomes" id="UP000826234"/>
    </source>
</evidence>
<accession>A0ABQ7SSQ1</accession>
<feature type="region of interest" description="Disordered" evidence="2">
    <location>
        <begin position="382"/>
        <end position="421"/>
    </location>
</feature>
<dbReference type="InterPro" id="IPR039946">
    <property type="entry name" value="ZN839"/>
</dbReference>